<proteinExistence type="predicted"/>
<gene>
    <name evidence="1" type="ORF">SALLE_v1c06880</name>
</gene>
<dbReference type="AlphaFoldDB" id="A0A345Z429"/>
<dbReference type="KEGG" id="salx:SALLE_v1c06880"/>
<dbReference type="EMBL" id="CP031376">
    <property type="protein sequence ID" value="AXK51358.1"/>
    <property type="molecule type" value="Genomic_DNA"/>
</dbReference>
<reference evidence="1 2" key="1">
    <citation type="submission" date="2018-07" db="EMBL/GenBank/DDBJ databases">
        <title>Complete genome sequence of Spiroplasma alleghenense PLHS-1 (ATCC 51752).</title>
        <authorList>
            <person name="Chou L."/>
            <person name="Lee T.-Y."/>
            <person name="Tsai Y.-M."/>
            <person name="Kuo C.-H."/>
        </authorList>
    </citation>
    <scope>NUCLEOTIDE SEQUENCE [LARGE SCALE GENOMIC DNA]</scope>
    <source>
        <strain evidence="1 2">PLHS-1</strain>
    </source>
</reference>
<accession>A0A345Z429</accession>
<sequence>MSWKNDLFKQVNSLLNEKLIILINEYLDLKTRKIEQIYDNQLAVIIEILIIALDDQMNFSYTSIINSKSSLTPIFIRKNQDEFDVFLTEFDQKVQEKRLDLQNLDLIKVFDGILINLACKVLIEDNKKSQTVKLVFDQLNINNEQFESETHTSDSNLLQIQKKMLEISAWALFAKQVL</sequence>
<evidence type="ECO:0000313" key="1">
    <source>
        <dbReference type="EMBL" id="AXK51358.1"/>
    </source>
</evidence>
<dbReference type="RefSeq" id="WP_115558260.1">
    <property type="nucleotide sequence ID" value="NZ_CP031376.1"/>
</dbReference>
<organism evidence="1 2">
    <name type="scientific">Spiroplasma alleghenense</name>
    <dbReference type="NCBI Taxonomy" id="216931"/>
    <lineage>
        <taxon>Bacteria</taxon>
        <taxon>Bacillati</taxon>
        <taxon>Mycoplasmatota</taxon>
        <taxon>Mollicutes</taxon>
        <taxon>Entomoplasmatales</taxon>
        <taxon>Spiroplasmataceae</taxon>
        <taxon>Spiroplasma</taxon>
    </lineage>
</organism>
<evidence type="ECO:0000313" key="2">
    <source>
        <dbReference type="Proteomes" id="UP000254792"/>
    </source>
</evidence>
<keyword evidence="2" id="KW-1185">Reference proteome</keyword>
<name>A0A345Z429_9MOLU</name>
<dbReference type="Proteomes" id="UP000254792">
    <property type="component" value="Chromosome"/>
</dbReference>
<protein>
    <submittedName>
        <fullName evidence="1">Uncharacterized protein</fullName>
    </submittedName>
</protein>